<proteinExistence type="predicted"/>
<dbReference type="EMBL" id="REGA01000020">
    <property type="protein sequence ID" value="RQG91782.1"/>
    <property type="molecule type" value="Genomic_DNA"/>
</dbReference>
<dbReference type="AlphaFoldDB" id="A0A3N6N1C6"/>
<gene>
    <name evidence="2" type="ORF">EA473_18440</name>
</gene>
<sequence>MSQSTFTLPESAPVSQRVTHAVAEEVDTDPFDLDPLFNVIDPESLNALFEPTNTGSHRTTGSVAFEYAGCEVTVSADGTVDVTARGARTESQGNPTSVD</sequence>
<dbReference type="Pfam" id="PF18545">
    <property type="entry name" value="HalOD1"/>
    <property type="match status" value="1"/>
</dbReference>
<dbReference type="InterPro" id="IPR040624">
    <property type="entry name" value="HalOD1"/>
</dbReference>
<evidence type="ECO:0000313" key="2">
    <source>
        <dbReference type="EMBL" id="RQG91782.1"/>
    </source>
</evidence>
<comment type="caution">
    <text evidence="2">The sequence shown here is derived from an EMBL/GenBank/DDBJ whole genome shotgun (WGS) entry which is preliminary data.</text>
</comment>
<reference evidence="2 3" key="1">
    <citation type="submission" date="2018-10" db="EMBL/GenBank/DDBJ databases">
        <title>Natrarchaeobius chitinivorans gen. nov., sp. nov., and Natrarchaeobius haloalkaliphilus sp. nov., alkaliphilic, chitin-utilizing haloarchaea from hypersaline alkaline lakes.</title>
        <authorList>
            <person name="Sorokin D.Y."/>
            <person name="Elcheninov A.G."/>
            <person name="Kostrikina N.A."/>
            <person name="Bale N.J."/>
            <person name="Sinninghe Damste J.S."/>
            <person name="Khijniak T.V."/>
            <person name="Kublanov I.V."/>
            <person name="Toshchakov S.V."/>
        </authorList>
    </citation>
    <scope>NUCLEOTIDE SEQUENCE [LARGE SCALE GENOMIC DNA]</scope>
    <source>
        <strain evidence="2 3">AArcht4T</strain>
    </source>
</reference>
<feature type="domain" description="Halobacterial output" evidence="1">
    <location>
        <begin position="11"/>
        <end position="83"/>
    </location>
</feature>
<evidence type="ECO:0000313" key="3">
    <source>
        <dbReference type="Proteomes" id="UP000282323"/>
    </source>
</evidence>
<organism evidence="2 3">
    <name type="scientific">Natrarchaeobius chitinivorans</name>
    <dbReference type="NCBI Taxonomy" id="1679083"/>
    <lineage>
        <taxon>Archaea</taxon>
        <taxon>Methanobacteriati</taxon>
        <taxon>Methanobacteriota</taxon>
        <taxon>Stenosarchaea group</taxon>
        <taxon>Halobacteria</taxon>
        <taxon>Halobacteriales</taxon>
        <taxon>Natrialbaceae</taxon>
        <taxon>Natrarchaeobius</taxon>
    </lineage>
</organism>
<keyword evidence="3" id="KW-1185">Reference proteome</keyword>
<accession>A0A3N6N1C6</accession>
<dbReference type="RefSeq" id="WP_124197056.1">
    <property type="nucleotide sequence ID" value="NZ_REGA01000020.1"/>
</dbReference>
<evidence type="ECO:0000259" key="1">
    <source>
        <dbReference type="Pfam" id="PF18545"/>
    </source>
</evidence>
<name>A0A3N6N1C6_NATCH</name>
<dbReference type="Proteomes" id="UP000282323">
    <property type="component" value="Unassembled WGS sequence"/>
</dbReference>
<dbReference type="OrthoDB" id="221929at2157"/>
<protein>
    <recommendedName>
        <fullName evidence="1">Halobacterial output domain-containing protein</fullName>
    </recommendedName>
</protein>